<organism evidence="2 3">
    <name type="scientific">Podospora didyma</name>
    <dbReference type="NCBI Taxonomy" id="330526"/>
    <lineage>
        <taxon>Eukaryota</taxon>
        <taxon>Fungi</taxon>
        <taxon>Dikarya</taxon>
        <taxon>Ascomycota</taxon>
        <taxon>Pezizomycotina</taxon>
        <taxon>Sordariomycetes</taxon>
        <taxon>Sordariomycetidae</taxon>
        <taxon>Sordariales</taxon>
        <taxon>Podosporaceae</taxon>
        <taxon>Podospora</taxon>
    </lineage>
</organism>
<reference evidence="2" key="1">
    <citation type="journal article" date="2023" name="Mol. Phylogenet. Evol.">
        <title>Genome-scale phylogeny and comparative genomics of the fungal order Sordariales.</title>
        <authorList>
            <person name="Hensen N."/>
            <person name="Bonometti L."/>
            <person name="Westerberg I."/>
            <person name="Brannstrom I.O."/>
            <person name="Guillou S."/>
            <person name="Cros-Aarteil S."/>
            <person name="Calhoun S."/>
            <person name="Haridas S."/>
            <person name="Kuo A."/>
            <person name="Mondo S."/>
            <person name="Pangilinan J."/>
            <person name="Riley R."/>
            <person name="LaButti K."/>
            <person name="Andreopoulos B."/>
            <person name="Lipzen A."/>
            <person name="Chen C."/>
            <person name="Yan M."/>
            <person name="Daum C."/>
            <person name="Ng V."/>
            <person name="Clum A."/>
            <person name="Steindorff A."/>
            <person name="Ohm R.A."/>
            <person name="Martin F."/>
            <person name="Silar P."/>
            <person name="Natvig D.O."/>
            <person name="Lalanne C."/>
            <person name="Gautier V."/>
            <person name="Ament-Velasquez S.L."/>
            <person name="Kruys A."/>
            <person name="Hutchinson M.I."/>
            <person name="Powell A.J."/>
            <person name="Barry K."/>
            <person name="Miller A.N."/>
            <person name="Grigoriev I.V."/>
            <person name="Debuchy R."/>
            <person name="Gladieux P."/>
            <person name="Hiltunen Thoren M."/>
            <person name="Johannesson H."/>
        </authorList>
    </citation>
    <scope>NUCLEOTIDE SEQUENCE</scope>
    <source>
        <strain evidence="2">CBS 232.78</strain>
    </source>
</reference>
<dbReference type="EMBL" id="JAULSW010000007">
    <property type="protein sequence ID" value="KAK3374688.1"/>
    <property type="molecule type" value="Genomic_DNA"/>
</dbReference>
<accession>A0AAE0KDF3</accession>
<reference evidence="2" key="2">
    <citation type="submission" date="2023-06" db="EMBL/GenBank/DDBJ databases">
        <authorList>
            <consortium name="Lawrence Berkeley National Laboratory"/>
            <person name="Haridas S."/>
            <person name="Hensen N."/>
            <person name="Bonometti L."/>
            <person name="Westerberg I."/>
            <person name="Brannstrom I.O."/>
            <person name="Guillou S."/>
            <person name="Cros-Aarteil S."/>
            <person name="Calhoun S."/>
            <person name="Kuo A."/>
            <person name="Mondo S."/>
            <person name="Pangilinan J."/>
            <person name="Riley R."/>
            <person name="LaButti K."/>
            <person name="Andreopoulos B."/>
            <person name="Lipzen A."/>
            <person name="Chen C."/>
            <person name="Yanf M."/>
            <person name="Daum C."/>
            <person name="Ng V."/>
            <person name="Clum A."/>
            <person name="Steindorff A."/>
            <person name="Ohm R."/>
            <person name="Martin F."/>
            <person name="Silar P."/>
            <person name="Natvig D."/>
            <person name="Lalanne C."/>
            <person name="Gautier V."/>
            <person name="Ament-velasquez S.L."/>
            <person name="Kruys A."/>
            <person name="Hutchinson M.I."/>
            <person name="Powell A.J."/>
            <person name="Barry K."/>
            <person name="Miller A.N."/>
            <person name="Grigoriev I.V."/>
            <person name="Debuchy R."/>
            <person name="Gladieux P."/>
            <person name="Thoren M.H."/>
            <person name="Johannesson H."/>
        </authorList>
    </citation>
    <scope>NUCLEOTIDE SEQUENCE</scope>
    <source>
        <strain evidence="2">CBS 232.78</strain>
    </source>
</reference>
<evidence type="ECO:0000256" key="1">
    <source>
        <dbReference type="SAM" id="SignalP"/>
    </source>
</evidence>
<protein>
    <submittedName>
        <fullName evidence="2">Uncharacterized protein</fullName>
    </submittedName>
</protein>
<evidence type="ECO:0000313" key="2">
    <source>
        <dbReference type="EMBL" id="KAK3374688.1"/>
    </source>
</evidence>
<keyword evidence="1" id="KW-0732">Signal</keyword>
<feature type="signal peptide" evidence="1">
    <location>
        <begin position="1"/>
        <end position="22"/>
    </location>
</feature>
<feature type="chain" id="PRO_5042211933" evidence="1">
    <location>
        <begin position="23"/>
        <end position="331"/>
    </location>
</feature>
<keyword evidence="3" id="KW-1185">Reference proteome</keyword>
<gene>
    <name evidence="2" type="ORF">B0H63DRAFT_512771</name>
</gene>
<evidence type="ECO:0000313" key="3">
    <source>
        <dbReference type="Proteomes" id="UP001285441"/>
    </source>
</evidence>
<sequence length="331" mass="33433">MTRITITSFIALIAAAAASVRAQEEGDGVYPTSTDAAEFVSWAFSPTPVPATITGAKLTTLASALYPVVTSWFNNPRLSSDFEALTAAASKAIDPEAALSSLEVEDLDLSALTTNAWYQINVPADVKTDISIYNSAWDSVTASVLGNGIAASTPTPPQNQAAAPTTPAAVNAAAGGQQESRPAAAIVIPTIVVPTIVIPTIVIPSIVRPSIIRPPSNVTASTPSSVVTPPASTSIRSVSSFINPNITFSITSTPPTPITPPYYPGSNTTLTTSFSPSLSSSSASSVVSPPPPPAQSTTPATAGAYCGFAASCKGMAVAAAGVALGVVFIGI</sequence>
<dbReference type="AlphaFoldDB" id="A0AAE0KDF3"/>
<name>A0AAE0KDF3_9PEZI</name>
<dbReference type="Proteomes" id="UP001285441">
    <property type="component" value="Unassembled WGS sequence"/>
</dbReference>
<proteinExistence type="predicted"/>
<comment type="caution">
    <text evidence="2">The sequence shown here is derived from an EMBL/GenBank/DDBJ whole genome shotgun (WGS) entry which is preliminary data.</text>
</comment>